<dbReference type="SUPFAM" id="SSF46785">
    <property type="entry name" value="Winged helix' DNA-binding domain"/>
    <property type="match status" value="1"/>
</dbReference>
<dbReference type="InterPro" id="IPR011991">
    <property type="entry name" value="ArsR-like_HTH"/>
</dbReference>
<keyword evidence="3" id="KW-1185">Reference proteome</keyword>
<dbReference type="GO" id="GO:0003700">
    <property type="term" value="F:DNA-binding transcription factor activity"/>
    <property type="evidence" value="ECO:0007669"/>
    <property type="project" value="InterPro"/>
</dbReference>
<dbReference type="Proteomes" id="UP000032266">
    <property type="component" value="Chromosome"/>
</dbReference>
<dbReference type="HOGENOM" id="CLU_097806_0_2_6"/>
<evidence type="ECO:0000313" key="3">
    <source>
        <dbReference type="Proteomes" id="UP000032266"/>
    </source>
</evidence>
<dbReference type="PRINTS" id="PR00778">
    <property type="entry name" value="HTHARSR"/>
</dbReference>
<dbReference type="Gene3D" id="1.10.10.10">
    <property type="entry name" value="Winged helix-like DNA-binding domain superfamily/Winged helix DNA-binding domain"/>
    <property type="match status" value="1"/>
</dbReference>
<gene>
    <name evidence="2" type="ORF">YC6258_02993</name>
</gene>
<dbReference type="PANTHER" id="PTHR38600:SF2">
    <property type="entry name" value="SLL0088 PROTEIN"/>
    <property type="match status" value="1"/>
</dbReference>
<accession>A0A0C5VL42</accession>
<proteinExistence type="predicted"/>
<dbReference type="RefSeq" id="WP_044617426.1">
    <property type="nucleotide sequence ID" value="NZ_CP007142.1"/>
</dbReference>
<feature type="domain" description="HTH arsR-type" evidence="1">
    <location>
        <begin position="1"/>
        <end position="94"/>
    </location>
</feature>
<dbReference type="CDD" id="cd00090">
    <property type="entry name" value="HTH_ARSR"/>
    <property type="match status" value="1"/>
</dbReference>
<dbReference type="KEGG" id="gsn:YC6258_02993"/>
<dbReference type="PROSITE" id="PS50987">
    <property type="entry name" value="HTH_ARSR_2"/>
    <property type="match status" value="1"/>
</dbReference>
<dbReference type="SMART" id="SM00418">
    <property type="entry name" value="HTH_ARSR"/>
    <property type="match status" value="1"/>
</dbReference>
<protein>
    <submittedName>
        <fullName evidence="2">Putative transcriptional regulator</fullName>
    </submittedName>
</protein>
<evidence type="ECO:0000313" key="2">
    <source>
        <dbReference type="EMBL" id="AJQ95031.1"/>
    </source>
</evidence>
<dbReference type="STRING" id="1445510.YC6258_02993"/>
<dbReference type="InterPro" id="IPR001845">
    <property type="entry name" value="HTH_ArsR_DNA-bd_dom"/>
</dbReference>
<dbReference type="AlphaFoldDB" id="A0A0C5VL42"/>
<reference evidence="2 3" key="1">
    <citation type="submission" date="2014-01" db="EMBL/GenBank/DDBJ databases">
        <title>Full genme sequencing of cellulolytic bacterium Gynuella sunshinyii YC6258T gen. nov., sp. nov.</title>
        <authorList>
            <person name="Khan H."/>
            <person name="Chung E.J."/>
            <person name="Chung Y.R."/>
        </authorList>
    </citation>
    <scope>NUCLEOTIDE SEQUENCE [LARGE SCALE GENOMIC DNA]</scope>
    <source>
        <strain evidence="2 3">YC6258</strain>
    </source>
</reference>
<evidence type="ECO:0000259" key="1">
    <source>
        <dbReference type="PROSITE" id="PS50987"/>
    </source>
</evidence>
<organism evidence="2 3">
    <name type="scientific">Gynuella sunshinyii YC6258</name>
    <dbReference type="NCBI Taxonomy" id="1445510"/>
    <lineage>
        <taxon>Bacteria</taxon>
        <taxon>Pseudomonadati</taxon>
        <taxon>Pseudomonadota</taxon>
        <taxon>Gammaproteobacteria</taxon>
        <taxon>Oceanospirillales</taxon>
        <taxon>Saccharospirillaceae</taxon>
        <taxon>Gynuella</taxon>
    </lineage>
</organism>
<name>A0A0C5VL42_9GAMM</name>
<dbReference type="InterPro" id="IPR036390">
    <property type="entry name" value="WH_DNA-bd_sf"/>
</dbReference>
<dbReference type="PATRIC" id="fig|1445510.3.peg.2961"/>
<dbReference type="OrthoDB" id="46768at2"/>
<dbReference type="EMBL" id="CP007142">
    <property type="protein sequence ID" value="AJQ95031.1"/>
    <property type="molecule type" value="Genomic_DNA"/>
</dbReference>
<sequence>MPAQSSKLNRVFHALSDPTRRAVLARLSQGPAAVSELALPFDMALPSFTQHMGVLEKSGLVSSKKQGRIRMYELTPTTLEAAGGWITQQQKMWEQRLDQLDQLDQLDHYLINIREERQP</sequence>
<dbReference type="PANTHER" id="PTHR38600">
    <property type="entry name" value="TRANSCRIPTIONAL REGULATORY PROTEIN"/>
    <property type="match status" value="1"/>
</dbReference>
<dbReference type="NCBIfam" id="NF033788">
    <property type="entry name" value="HTH_metalloreg"/>
    <property type="match status" value="1"/>
</dbReference>
<dbReference type="Pfam" id="PF12840">
    <property type="entry name" value="HTH_20"/>
    <property type="match status" value="1"/>
</dbReference>
<dbReference type="InterPro" id="IPR036388">
    <property type="entry name" value="WH-like_DNA-bd_sf"/>
</dbReference>